<gene>
    <name evidence="1" type="ORF">AYY17_07150</name>
</gene>
<organism evidence="1 2">
    <name type="scientific">Morganella psychrotolerans</name>
    <dbReference type="NCBI Taxonomy" id="368603"/>
    <lineage>
        <taxon>Bacteria</taxon>
        <taxon>Pseudomonadati</taxon>
        <taxon>Pseudomonadota</taxon>
        <taxon>Gammaproteobacteria</taxon>
        <taxon>Enterobacterales</taxon>
        <taxon>Morganellaceae</taxon>
        <taxon>Morganella</taxon>
    </lineage>
</organism>
<name>A0A1B8HAG6_9GAMM</name>
<dbReference type="Proteomes" id="UP000092247">
    <property type="component" value="Unassembled WGS sequence"/>
</dbReference>
<proteinExistence type="predicted"/>
<reference evidence="1 2" key="1">
    <citation type="submission" date="2016-06" db="EMBL/GenBank/DDBJ databases">
        <authorList>
            <person name="Kjaerup R.B."/>
            <person name="Dalgaard T.S."/>
            <person name="Juul-Madsen H.R."/>
        </authorList>
    </citation>
    <scope>NUCLEOTIDE SEQUENCE [LARGE SCALE GENOMIC DNA]</scope>
    <source>
        <strain evidence="1 2">GCSL-Mp3</strain>
    </source>
</reference>
<evidence type="ECO:0000313" key="2">
    <source>
        <dbReference type="Proteomes" id="UP000092247"/>
    </source>
</evidence>
<comment type="caution">
    <text evidence="1">The sequence shown here is derived from an EMBL/GenBank/DDBJ whole genome shotgun (WGS) entry which is preliminary data.</text>
</comment>
<evidence type="ECO:0000313" key="1">
    <source>
        <dbReference type="EMBL" id="OBU06079.1"/>
    </source>
</evidence>
<sequence length="111" mass="12769">MQEKKIRTGIMTADSNDDSVKKKKAPVIVTSAPHNLVVIIIWLRFFSLDPLVNFFTVNRNFFGGVDTNSYLVTFNTQYRHCYLIAYHECFTNSTSQNKHSLLLEILKESGH</sequence>
<dbReference type="AlphaFoldDB" id="A0A1B8HAG6"/>
<protein>
    <submittedName>
        <fullName evidence="1">Uncharacterized protein</fullName>
    </submittedName>
</protein>
<accession>A0A1B8HAG6</accession>
<dbReference type="EMBL" id="LZEX01000023">
    <property type="protein sequence ID" value="OBU06079.1"/>
    <property type="molecule type" value="Genomic_DNA"/>
</dbReference>